<reference evidence="2" key="1">
    <citation type="submission" date="2023-03" db="EMBL/GenBank/DDBJ databases">
        <title>Massive genome expansion in bonnet fungi (Mycena s.s.) driven by repeated elements and novel gene families across ecological guilds.</title>
        <authorList>
            <consortium name="Lawrence Berkeley National Laboratory"/>
            <person name="Harder C.B."/>
            <person name="Miyauchi S."/>
            <person name="Viragh M."/>
            <person name="Kuo A."/>
            <person name="Thoen E."/>
            <person name="Andreopoulos B."/>
            <person name="Lu D."/>
            <person name="Skrede I."/>
            <person name="Drula E."/>
            <person name="Henrissat B."/>
            <person name="Morin E."/>
            <person name="Kohler A."/>
            <person name="Barry K."/>
            <person name="LaButti K."/>
            <person name="Morin E."/>
            <person name="Salamov A."/>
            <person name="Lipzen A."/>
            <person name="Mereny Z."/>
            <person name="Hegedus B."/>
            <person name="Baldrian P."/>
            <person name="Stursova M."/>
            <person name="Weitz H."/>
            <person name="Taylor A."/>
            <person name="Grigoriev I.V."/>
            <person name="Nagy L.G."/>
            <person name="Martin F."/>
            <person name="Kauserud H."/>
        </authorList>
    </citation>
    <scope>NUCLEOTIDE SEQUENCE</scope>
    <source>
        <strain evidence="2">9144</strain>
    </source>
</reference>
<organism evidence="2 3">
    <name type="scientific">Mycena pura</name>
    <dbReference type="NCBI Taxonomy" id="153505"/>
    <lineage>
        <taxon>Eukaryota</taxon>
        <taxon>Fungi</taxon>
        <taxon>Dikarya</taxon>
        <taxon>Basidiomycota</taxon>
        <taxon>Agaricomycotina</taxon>
        <taxon>Agaricomycetes</taxon>
        <taxon>Agaricomycetidae</taxon>
        <taxon>Agaricales</taxon>
        <taxon>Marasmiineae</taxon>
        <taxon>Mycenaceae</taxon>
        <taxon>Mycena</taxon>
    </lineage>
</organism>
<evidence type="ECO:0000313" key="3">
    <source>
        <dbReference type="Proteomes" id="UP001219525"/>
    </source>
</evidence>
<comment type="caution">
    <text evidence="2">The sequence shown here is derived from an EMBL/GenBank/DDBJ whole genome shotgun (WGS) entry which is preliminary data.</text>
</comment>
<dbReference type="Proteomes" id="UP001219525">
    <property type="component" value="Unassembled WGS sequence"/>
</dbReference>
<feature type="region of interest" description="Disordered" evidence="1">
    <location>
        <begin position="384"/>
        <end position="419"/>
    </location>
</feature>
<gene>
    <name evidence="2" type="ORF">GGX14DRAFT_580677</name>
</gene>
<dbReference type="AlphaFoldDB" id="A0AAD6UPI3"/>
<name>A0AAD6UPI3_9AGAR</name>
<accession>A0AAD6UPI3</accession>
<dbReference type="EMBL" id="JARJCW010000176">
    <property type="protein sequence ID" value="KAJ7189484.1"/>
    <property type="molecule type" value="Genomic_DNA"/>
</dbReference>
<protein>
    <submittedName>
        <fullName evidence="2">Uncharacterized protein</fullName>
    </submittedName>
</protein>
<proteinExistence type="predicted"/>
<evidence type="ECO:0000256" key="1">
    <source>
        <dbReference type="SAM" id="MobiDB-lite"/>
    </source>
</evidence>
<keyword evidence="3" id="KW-1185">Reference proteome</keyword>
<sequence length="795" mass="88452">MPAATHISTPFAPPEAAPPPRVILLAHTDLDSYAPVALLMHENLALARPRNAETIAPAHTYPPAPTEKIASPSKLSRILLENAPEWKEGTQLASEIKNTVRELAAQHLDLRYAHSRQEDKQLEIIYREAAKSHPQLDKYANNWPVRCVLMAHLKITSREATKRKDILKKVKKEERAVKKEVRARIKNRDRGKGRGGVELELEFDLVDLRSRSWLGPPPRWALCAVGGWFRPQAPPDALRRRRPAPCDLSSSLVVVGDRHATRQAMSFVNASFLVCHYDPYVRPSFVAYVRPSFVARASNTAPSHQFLPSLNLAFTKSLSQPPSPNLVLVPMKYGANYMESAMDSVSASYGSYDSRSSKNSSKNHHFCRTCGVCPTCGVASGGRASPAATPRAPKPQASPAATPRALKPQRSMPGDLQPSTEPLKAGMLLPNVPFHVFVLLFLIEAQLAGGWRHLILPYALCLVICTCHRVFVFVPATRTYVANSLPLATRSSGGSTPCQRSLWPFSATRSSGVLLPLPTRMARTYRCNGLPSECWQDALCPPPLSALRIAWKLRHLRQTSKRDTGTGCAKCRRSTGLRRCAAECRWCARRRCRRDFFTGLVLTDDGPDVRGQQHSRLFSSRTDFQTSVPEVPLEFQPLPVSDALASIQAVANATRRRTALPPRQERRESDVREILERIRTAHATLDTVYELYNENADDSSTRMALDAAAKTVVVAGTLLKSLKAVKRSRQPELLELWDQAWAEAAELDKLVDCVGAIVRPEEEDEEQDNAEVYDTESHFENPIQDHNVVVQMLFS</sequence>
<evidence type="ECO:0000313" key="2">
    <source>
        <dbReference type="EMBL" id="KAJ7189484.1"/>
    </source>
</evidence>